<dbReference type="Proteomes" id="UP000050795">
    <property type="component" value="Unassembled WGS sequence"/>
</dbReference>
<dbReference type="AlphaFoldDB" id="A0AA85K7V5"/>
<dbReference type="GO" id="GO:0000076">
    <property type="term" value="P:DNA replication checkpoint signaling"/>
    <property type="evidence" value="ECO:0007669"/>
    <property type="project" value="TreeGrafter"/>
</dbReference>
<reference evidence="2" key="1">
    <citation type="submission" date="2022-06" db="EMBL/GenBank/DDBJ databases">
        <authorList>
            <person name="Berger JAMES D."/>
            <person name="Berger JAMES D."/>
        </authorList>
    </citation>
    <scope>NUCLEOTIDE SEQUENCE [LARGE SCALE GENOMIC DNA]</scope>
</reference>
<protein>
    <submittedName>
        <fullName evidence="3">Uncharacterized protein</fullName>
    </submittedName>
</protein>
<feature type="compositionally biased region" description="Low complexity" evidence="1">
    <location>
        <begin position="106"/>
        <end position="118"/>
    </location>
</feature>
<dbReference type="WBParaSite" id="TREG1_72600.1">
    <property type="protein sequence ID" value="TREG1_72600.1"/>
    <property type="gene ID" value="TREG1_72600"/>
</dbReference>
<keyword evidence="2" id="KW-1185">Reference proteome</keyword>
<evidence type="ECO:0000313" key="2">
    <source>
        <dbReference type="Proteomes" id="UP000050795"/>
    </source>
</evidence>
<feature type="region of interest" description="Disordered" evidence="1">
    <location>
        <begin position="182"/>
        <end position="207"/>
    </location>
</feature>
<accession>A0AA85K7V5</accession>
<proteinExistence type="predicted"/>
<sequence>MFILNDGECTFQNHTFQTDPSMITTQIPLNATEFEVYIVKSKCEITFCQKELRVILPFCELISPMIRIYCDRPGKPIIFACTHETRLSARYVLATFPSDGCSLPGSQQSQSSRHSLSSRTPVPLQRPPSLLADENIQNDDTVLVQTKRNPNSLSSSRCMLSQANEFPTQIIQADVNMTLTSKQPTSEKMKHSFPSSHHSRDSQSETPLKKVRSALFSNFQGKDSFNAFGGGGIADNINTTVLGRTNLFEQRAMTTTTTTTTGTSILSWKTTILNSTLMDQTSTVVGGHTVLVADSDDED</sequence>
<feature type="region of interest" description="Disordered" evidence="1">
    <location>
        <begin position="103"/>
        <end position="138"/>
    </location>
</feature>
<dbReference type="GO" id="GO:0031573">
    <property type="term" value="P:mitotic intra-S DNA damage checkpoint signaling"/>
    <property type="evidence" value="ECO:0007669"/>
    <property type="project" value="TreeGrafter"/>
</dbReference>
<dbReference type="InterPro" id="IPR007268">
    <property type="entry name" value="Rad9/Ddc1"/>
</dbReference>
<name>A0AA85K7V5_TRIRE</name>
<dbReference type="GO" id="GO:0030896">
    <property type="term" value="C:checkpoint clamp complex"/>
    <property type="evidence" value="ECO:0007669"/>
    <property type="project" value="InterPro"/>
</dbReference>
<dbReference type="GO" id="GO:0006281">
    <property type="term" value="P:DNA repair"/>
    <property type="evidence" value="ECO:0007669"/>
    <property type="project" value="TreeGrafter"/>
</dbReference>
<reference evidence="3" key="2">
    <citation type="submission" date="2023-11" db="UniProtKB">
        <authorList>
            <consortium name="WormBaseParasite"/>
        </authorList>
    </citation>
    <scope>IDENTIFICATION</scope>
</reference>
<evidence type="ECO:0000256" key="1">
    <source>
        <dbReference type="SAM" id="MobiDB-lite"/>
    </source>
</evidence>
<dbReference type="GO" id="GO:0071479">
    <property type="term" value="P:cellular response to ionizing radiation"/>
    <property type="evidence" value="ECO:0007669"/>
    <property type="project" value="TreeGrafter"/>
</dbReference>
<dbReference type="PANTHER" id="PTHR15237:SF0">
    <property type="entry name" value="CELL CYCLE CHECKPOINT CONTROL PROTEIN"/>
    <property type="match status" value="1"/>
</dbReference>
<organism evidence="2 3">
    <name type="scientific">Trichobilharzia regenti</name>
    <name type="common">Nasal bird schistosome</name>
    <dbReference type="NCBI Taxonomy" id="157069"/>
    <lineage>
        <taxon>Eukaryota</taxon>
        <taxon>Metazoa</taxon>
        <taxon>Spiralia</taxon>
        <taxon>Lophotrochozoa</taxon>
        <taxon>Platyhelminthes</taxon>
        <taxon>Trematoda</taxon>
        <taxon>Digenea</taxon>
        <taxon>Strigeidida</taxon>
        <taxon>Schistosomatoidea</taxon>
        <taxon>Schistosomatidae</taxon>
        <taxon>Trichobilharzia</taxon>
    </lineage>
</organism>
<dbReference type="Pfam" id="PF04139">
    <property type="entry name" value="Rad9"/>
    <property type="match status" value="1"/>
</dbReference>
<dbReference type="Gene3D" id="3.70.10.10">
    <property type="match status" value="1"/>
</dbReference>
<evidence type="ECO:0000313" key="3">
    <source>
        <dbReference type="WBParaSite" id="TREG1_72600.1"/>
    </source>
</evidence>
<dbReference type="PANTHER" id="PTHR15237">
    <property type="entry name" value="DNA REPAIR PROTEIN RAD9"/>
    <property type="match status" value="1"/>
</dbReference>